<keyword evidence="7" id="KW-0460">Magnesium</keyword>
<reference evidence="15" key="1">
    <citation type="submission" date="2020-10" db="EMBL/GenBank/DDBJ databases">
        <authorList>
            <person name="Castelo-Branco R."/>
            <person name="Eusebio N."/>
            <person name="Adriana R."/>
            <person name="Vieira A."/>
            <person name="Brugerolle De Fraissinette N."/>
            <person name="Rezende De Castro R."/>
            <person name="Schneider M.P."/>
            <person name="Vasconcelos V."/>
            <person name="Leao P.N."/>
        </authorList>
    </citation>
    <scope>NUCLEOTIDE SEQUENCE</scope>
    <source>
        <strain evidence="15">LEGE 11479</strain>
    </source>
</reference>
<name>A0A929F9B3_LEPEC</name>
<evidence type="ECO:0000256" key="9">
    <source>
        <dbReference type="ARBA" id="ARBA00022991"/>
    </source>
</evidence>
<keyword evidence="6" id="KW-0479">Metal-binding</keyword>
<dbReference type="GO" id="GO:0009523">
    <property type="term" value="C:photosystem II"/>
    <property type="evidence" value="ECO:0007669"/>
    <property type="project" value="TreeGrafter"/>
</dbReference>
<evidence type="ECO:0000313" key="16">
    <source>
        <dbReference type="Proteomes" id="UP000615026"/>
    </source>
</evidence>
<evidence type="ECO:0000256" key="2">
    <source>
        <dbReference type="ARBA" id="ARBA00008204"/>
    </source>
</evidence>
<comment type="caution">
    <text evidence="15">The sequence shown here is derived from an EMBL/GenBank/DDBJ whole genome shotgun (WGS) entry which is preliminary data.</text>
</comment>
<evidence type="ECO:0000256" key="3">
    <source>
        <dbReference type="ARBA" id="ARBA00022494"/>
    </source>
</evidence>
<evidence type="ECO:0000256" key="11">
    <source>
        <dbReference type="ARBA" id="ARBA00023136"/>
    </source>
</evidence>
<comment type="similarity">
    <text evidence="2 13">Belongs to the reaction center PufL/M/PsbA/D family.</text>
</comment>
<keyword evidence="11 14" id="KW-0472">Membrane</keyword>
<keyword evidence="5 14" id="KW-0812">Transmembrane</keyword>
<dbReference type="PANTHER" id="PTHR33149:SF12">
    <property type="entry name" value="PHOTOSYSTEM II D2 PROTEIN"/>
    <property type="match status" value="1"/>
</dbReference>
<dbReference type="GO" id="GO:0009772">
    <property type="term" value="P:photosynthetic electron transport in photosystem II"/>
    <property type="evidence" value="ECO:0007669"/>
    <property type="project" value="InterPro"/>
</dbReference>
<dbReference type="AlphaFoldDB" id="A0A929F9B3"/>
<dbReference type="InterPro" id="IPR000484">
    <property type="entry name" value="Photo_RC_L/M"/>
</dbReference>
<keyword evidence="10" id="KW-0560">Oxidoreductase</keyword>
<proteinExistence type="inferred from homology"/>
<dbReference type="Gene3D" id="1.20.85.10">
    <property type="entry name" value="Photosystem II protein D1-like"/>
    <property type="match status" value="1"/>
</dbReference>
<feature type="transmembrane region" description="Helical" evidence="14">
    <location>
        <begin position="38"/>
        <end position="64"/>
    </location>
</feature>
<comment type="subcellular location">
    <subcellularLocation>
        <location evidence="1">Cellular thylakoid membrane</location>
        <topology evidence="1">Multi-pass membrane protein</topology>
    </subcellularLocation>
</comment>
<dbReference type="InterPro" id="IPR055265">
    <property type="entry name" value="Photo_RC_L/M_CS"/>
</dbReference>
<keyword evidence="16" id="KW-1185">Reference proteome</keyword>
<evidence type="ECO:0000256" key="4">
    <source>
        <dbReference type="ARBA" id="ARBA00022531"/>
    </source>
</evidence>
<feature type="transmembrane region" description="Helical" evidence="14">
    <location>
        <begin position="209"/>
        <end position="233"/>
    </location>
</feature>
<dbReference type="PANTHER" id="PTHR33149">
    <property type="entry name" value="PHOTOSYSTEM II PROTEIN D1"/>
    <property type="match status" value="1"/>
</dbReference>
<dbReference type="FunFam" id="1.20.85.10:FF:000002">
    <property type="entry name" value="Photosystem II protein D1"/>
    <property type="match status" value="1"/>
</dbReference>
<protein>
    <recommendedName>
        <fullName evidence="12">Light-dependent chlorophyll f synthase</fullName>
    </recommendedName>
</protein>
<dbReference type="PRINTS" id="PR00256">
    <property type="entry name" value="REACTNCENTRE"/>
</dbReference>
<evidence type="ECO:0000256" key="5">
    <source>
        <dbReference type="ARBA" id="ARBA00022692"/>
    </source>
</evidence>
<feature type="transmembrane region" description="Helical" evidence="14">
    <location>
        <begin position="179"/>
        <end position="197"/>
    </location>
</feature>
<feature type="transmembrane region" description="Helical" evidence="14">
    <location>
        <begin position="118"/>
        <end position="135"/>
    </location>
</feature>
<evidence type="ECO:0000256" key="14">
    <source>
        <dbReference type="SAM" id="Phobius"/>
    </source>
</evidence>
<keyword evidence="3" id="KW-0148">Chlorophyll</keyword>
<evidence type="ECO:0000256" key="1">
    <source>
        <dbReference type="ARBA" id="ARBA00004636"/>
    </source>
</evidence>
<dbReference type="Proteomes" id="UP000615026">
    <property type="component" value="Unassembled WGS sequence"/>
</dbReference>
<dbReference type="InterPro" id="IPR055266">
    <property type="entry name" value="D1/D2"/>
</dbReference>
<feature type="transmembrane region" description="Helical" evidence="14">
    <location>
        <begin position="85"/>
        <end position="106"/>
    </location>
</feature>
<keyword evidence="9" id="KW-0157">Chromophore</keyword>
<evidence type="ECO:0000256" key="6">
    <source>
        <dbReference type="ARBA" id="ARBA00022723"/>
    </source>
</evidence>
<evidence type="ECO:0000313" key="15">
    <source>
        <dbReference type="EMBL" id="MBE9067777.1"/>
    </source>
</evidence>
<dbReference type="GO" id="GO:0016491">
    <property type="term" value="F:oxidoreductase activity"/>
    <property type="evidence" value="ECO:0007669"/>
    <property type="project" value="UniProtKB-KW"/>
</dbReference>
<dbReference type="SUPFAM" id="SSF81483">
    <property type="entry name" value="Bacterial photosystem II reaction centre, L and M subunits"/>
    <property type="match status" value="1"/>
</dbReference>
<accession>A0A929F9B3</accession>
<feature type="transmembrane region" description="Helical" evidence="14">
    <location>
        <begin position="277"/>
        <end position="297"/>
    </location>
</feature>
<evidence type="ECO:0000256" key="7">
    <source>
        <dbReference type="ARBA" id="ARBA00022842"/>
    </source>
</evidence>
<feature type="transmembrane region" description="Helical" evidence="14">
    <location>
        <begin position="151"/>
        <end position="173"/>
    </location>
</feature>
<gene>
    <name evidence="15" type="ORF">IQ260_14055</name>
</gene>
<dbReference type="InterPro" id="IPR036854">
    <property type="entry name" value="Photo_II_D1/D2_sf"/>
</dbReference>
<keyword evidence="8 14" id="KW-1133">Transmembrane helix</keyword>
<keyword evidence="4" id="KW-0602">Photosynthesis</keyword>
<dbReference type="EMBL" id="JADEXP010000118">
    <property type="protein sequence ID" value="MBE9067777.1"/>
    <property type="molecule type" value="Genomic_DNA"/>
</dbReference>
<evidence type="ECO:0000256" key="10">
    <source>
        <dbReference type="ARBA" id="ARBA00023002"/>
    </source>
</evidence>
<dbReference type="GO" id="GO:0016168">
    <property type="term" value="F:chlorophyll binding"/>
    <property type="evidence" value="ECO:0007669"/>
    <property type="project" value="UniProtKB-KW"/>
</dbReference>
<sequence>MTGGSDTTSPLRKIAIPNPVSPWERFCRWVTSTENRIYIGWFGMLMFPTLSTAAIVFILAMIAAPAVDMDGTGRLIAGSLLDGNNVITAAVVPTSAAIGLHFYPIWEAASLDEWLINGGPYQLIVLHFIIGIISYQDREWELSYRLGMRPWISLAFTAPVAAAVSVLLIYPIGQGSFSSGMPLGISGSFTFMLQFQAEHNILANPFHQLGVIGVFGGALLCATHGSLVTSALVSHDDRVPSENSHSETSSQTYSFEHIQTYQQKLLWKGATLKSSRSVHFVLAALPVAGIWSAAMGIDMAAFGFDKFSLTPGQTFQKTVVPTWADIVTQADLGIYALKDQRQPMFPIFLGEETGFTDTTITDITITDIPIVDAIAAEIMTDSGE</sequence>
<dbReference type="PROSITE" id="PS00244">
    <property type="entry name" value="REACTION_CENTER"/>
    <property type="match status" value="1"/>
</dbReference>
<organism evidence="15 16">
    <name type="scientific">Leptolyngbya cf. ectocarpi LEGE 11479</name>
    <dbReference type="NCBI Taxonomy" id="1828722"/>
    <lineage>
        <taxon>Bacteria</taxon>
        <taxon>Bacillati</taxon>
        <taxon>Cyanobacteriota</taxon>
        <taxon>Cyanophyceae</taxon>
        <taxon>Leptolyngbyales</taxon>
        <taxon>Leptolyngbyaceae</taxon>
        <taxon>Leptolyngbya group</taxon>
        <taxon>Leptolyngbya</taxon>
    </lineage>
</organism>
<dbReference type="GO" id="GO:0046872">
    <property type="term" value="F:metal ion binding"/>
    <property type="evidence" value="ECO:0007669"/>
    <property type="project" value="UniProtKB-KW"/>
</dbReference>
<dbReference type="GO" id="GO:0031676">
    <property type="term" value="C:plasma membrane-derived thylakoid membrane"/>
    <property type="evidence" value="ECO:0007669"/>
    <property type="project" value="UniProtKB-SubCell"/>
</dbReference>
<evidence type="ECO:0000256" key="8">
    <source>
        <dbReference type="ARBA" id="ARBA00022989"/>
    </source>
</evidence>
<dbReference type="Pfam" id="PF00124">
    <property type="entry name" value="Photo_RC"/>
    <property type="match status" value="1"/>
</dbReference>
<evidence type="ECO:0000256" key="12">
    <source>
        <dbReference type="ARBA" id="ARBA00070696"/>
    </source>
</evidence>
<dbReference type="RefSeq" id="WP_193993746.1">
    <property type="nucleotide sequence ID" value="NZ_JADEXP010000118.1"/>
</dbReference>
<evidence type="ECO:0000256" key="13">
    <source>
        <dbReference type="RuleBase" id="RU004331"/>
    </source>
</evidence>